<dbReference type="InterPro" id="IPR029016">
    <property type="entry name" value="GAF-like_dom_sf"/>
</dbReference>
<dbReference type="Pfam" id="PF08447">
    <property type="entry name" value="PAS_3"/>
    <property type="match status" value="1"/>
</dbReference>
<dbReference type="PANTHER" id="PTHR43547:SF2">
    <property type="entry name" value="HYBRID SIGNAL TRANSDUCTION HISTIDINE KINASE C"/>
    <property type="match status" value="1"/>
</dbReference>
<keyword evidence="10" id="KW-1185">Reference proteome</keyword>
<dbReference type="InterPro" id="IPR036890">
    <property type="entry name" value="HATPase_C_sf"/>
</dbReference>
<dbReference type="InterPro" id="IPR001789">
    <property type="entry name" value="Sig_transdc_resp-reg_receiver"/>
</dbReference>
<evidence type="ECO:0000313" key="10">
    <source>
        <dbReference type="Proteomes" id="UP000661077"/>
    </source>
</evidence>
<dbReference type="InterPro" id="IPR003661">
    <property type="entry name" value="HisK_dim/P_dom"/>
</dbReference>
<dbReference type="PROSITE" id="PS50110">
    <property type="entry name" value="RESPONSE_REGULATORY"/>
    <property type="match status" value="2"/>
</dbReference>
<keyword evidence="3 4" id="KW-0597">Phosphoprotein</keyword>
<dbReference type="Gene3D" id="3.30.450.20">
    <property type="entry name" value="PAS domain"/>
    <property type="match status" value="2"/>
</dbReference>
<dbReference type="Gene3D" id="3.40.50.2300">
    <property type="match status" value="2"/>
</dbReference>
<dbReference type="Gene3D" id="1.10.287.130">
    <property type="match status" value="2"/>
</dbReference>
<evidence type="ECO:0000256" key="4">
    <source>
        <dbReference type="PROSITE-ProRule" id="PRU00169"/>
    </source>
</evidence>
<evidence type="ECO:0000256" key="2">
    <source>
        <dbReference type="ARBA" id="ARBA00012438"/>
    </source>
</evidence>
<dbReference type="EC" id="2.7.13.3" evidence="2"/>
<evidence type="ECO:0000259" key="6">
    <source>
        <dbReference type="PROSITE" id="PS50109"/>
    </source>
</evidence>
<comment type="catalytic activity">
    <reaction evidence="1">
        <text>ATP + protein L-histidine = ADP + protein N-phospho-L-histidine.</text>
        <dbReference type="EC" id="2.7.13.3"/>
    </reaction>
</comment>
<dbReference type="Gene3D" id="3.30.565.10">
    <property type="entry name" value="Histidine kinase-like ATPase, C-terminal domain"/>
    <property type="match status" value="2"/>
</dbReference>
<dbReference type="InterPro" id="IPR000014">
    <property type="entry name" value="PAS"/>
</dbReference>
<dbReference type="SUPFAM" id="SSF55781">
    <property type="entry name" value="GAF domain-like"/>
    <property type="match status" value="1"/>
</dbReference>
<proteinExistence type="predicted"/>
<dbReference type="EMBL" id="JAEVLS010000002">
    <property type="protein sequence ID" value="MBM0104831.1"/>
    <property type="molecule type" value="Genomic_DNA"/>
</dbReference>
<dbReference type="SUPFAM" id="SSF52172">
    <property type="entry name" value="CheY-like"/>
    <property type="match status" value="2"/>
</dbReference>
<dbReference type="SMART" id="SM00448">
    <property type="entry name" value="REC"/>
    <property type="match status" value="2"/>
</dbReference>
<dbReference type="Pfam" id="PF00512">
    <property type="entry name" value="HisKA"/>
    <property type="match status" value="2"/>
</dbReference>
<dbReference type="CDD" id="cd17574">
    <property type="entry name" value="REC_OmpR"/>
    <property type="match status" value="1"/>
</dbReference>
<evidence type="ECO:0000256" key="5">
    <source>
        <dbReference type="SAM" id="Coils"/>
    </source>
</evidence>
<dbReference type="CDD" id="cd18161">
    <property type="entry name" value="REC_hyHK_blue-like"/>
    <property type="match status" value="1"/>
</dbReference>
<feature type="domain" description="Response regulatory" evidence="7">
    <location>
        <begin position="636"/>
        <end position="752"/>
    </location>
</feature>
<dbReference type="InterPro" id="IPR036097">
    <property type="entry name" value="HisK_dim/P_sf"/>
</dbReference>
<feature type="domain" description="Histidine kinase" evidence="6">
    <location>
        <begin position="355"/>
        <end position="574"/>
    </location>
</feature>
<dbReference type="Pfam" id="PF00072">
    <property type="entry name" value="Response_reg"/>
    <property type="match status" value="2"/>
</dbReference>
<evidence type="ECO:0000256" key="1">
    <source>
        <dbReference type="ARBA" id="ARBA00000085"/>
    </source>
</evidence>
<feature type="coiled-coil region" evidence="5">
    <location>
        <begin position="322"/>
        <end position="351"/>
    </location>
</feature>
<dbReference type="SUPFAM" id="SSF47384">
    <property type="entry name" value="Homodimeric domain of signal transducing histidine kinase"/>
    <property type="match status" value="2"/>
</dbReference>
<evidence type="ECO:0000313" key="9">
    <source>
        <dbReference type="EMBL" id="MBM0104831.1"/>
    </source>
</evidence>
<evidence type="ECO:0000256" key="3">
    <source>
        <dbReference type="ARBA" id="ARBA00022553"/>
    </source>
</evidence>
<dbReference type="CDD" id="cd16919">
    <property type="entry name" value="HATPase_CckA-like"/>
    <property type="match status" value="1"/>
</dbReference>
<feature type="domain" description="PAS" evidence="8">
    <location>
        <begin position="775"/>
        <end position="849"/>
    </location>
</feature>
<dbReference type="PROSITE" id="PS50112">
    <property type="entry name" value="PAS"/>
    <property type="match status" value="1"/>
</dbReference>
<dbReference type="InterPro" id="IPR005467">
    <property type="entry name" value="His_kinase_dom"/>
</dbReference>
<sequence>MNVNSELEAARASLFRGGGELGELMQGMDWQATPLGPPQRWPQSLRSIIRMMLTSRFQMWLGWGPELAFLYNDAYRPTMGVKHPWGLARPASIVWKEIWHDIGPLIEQVMRTGQASYHEAMLLLLERSGFPEETYHTFSYSPLFDDSGDIAGMLCVVVEESERVINDRRLATLRNLSSALATVNTEAALFRQVGLQLGANLHDLPFSLCYVWKDGGARLVAATGIDASHPAAAPEFAVDQAPWPLHELDAASSSLLLHDLATRFESLPKGAWDRSPHQALIVPIPQRGHEVSIAGFFIAGVNPYRQFDQHYRGFIELLAGQIGSALANVRAYEEERRRAEALAELDRAKTNFFSNVSHEFRTPLTLLLGPIEDLLATGRTAEHEIRGKLELAHRNGIRLLRLVNTLLEFSRIEAGRIDASYEPTDLETFSAEIASSFRSAIEQAGMRLRIEAEPLGQPVYVDRDMWEKILLNLLSNAFKFTFEGEIAVSIARSEDGNAARVTVADTGIGVAAEELPKMFDRFHRVAGARGRSFEGSGIGLSLVNELVRLHGGTITAQSTPGKGTAFTIQIPFGRAHLPSAQVQSASSVSAPIKAQPYVEEALRWLPPSSVEMPAEIPLLSNDTDESRAALSGAGKRVLLADDNPDMREYVRRLLQANGYVVEAVENGQKALDAAHVAKPDLVLTDVMMPQLDGFGLLRAIRQDPMLAGVPVVLLSARAGEEAKIEGLDAGADDYMVKPFAARELLARVNSNIQMAMVRREAARAVMQSEQRFLMTRERLELALSTGRVALYDWDVDTDRLSVQGPMAEIFGVAVEDALQGLPLQSFLNGIHPDDRERAAQLVEHTVRTGAPFEAEYRTLGLGRERVVLSRGRMEIKPSGQRFFSGVLIDVTEQKQVEVEMQRLNASLEERVASEVEQRLKTEEALRQAQKMEAIGQLTGGVAHDFNNLLTAIIGGLDTIKRARPEDTARIQRAANMALQGAQRAANLTSRLLAFSRRQPLQPLPIDVNVLVRDMTDLLHRTIGENIELEGVLAPRLWRIETDQNQLEAAILNLAVNARDAMPLGGKLTIETANAALDESYSATDVEVIPGQYVMLSVSDTGFGMSKETLARVFEPFFTTKAPGRGTGLGLSMVYGFVKQSGGHVTIYSEPGQGTSVKLYFPRFIGAENEPEPPVRKIAPGASRGETILVVEDNDEVRGYSTMILTELGYRVLEAAQAETALQLLEGAERLDLLFTDVILPGMNGRALAERAARIHPGLKVLYTTGYSRNAIVHHGRLDPGVQLISKPFTFEQLATRVRDVLDRGR</sequence>
<dbReference type="InterPro" id="IPR004358">
    <property type="entry name" value="Sig_transdc_His_kin-like_C"/>
</dbReference>
<gene>
    <name evidence="9" type="ORF">JM946_08730</name>
</gene>
<name>A0ABS1WV23_9GAMM</name>
<dbReference type="Gene3D" id="3.30.450.40">
    <property type="match status" value="1"/>
</dbReference>
<dbReference type="CDD" id="cd00130">
    <property type="entry name" value="PAS"/>
    <property type="match status" value="1"/>
</dbReference>
<dbReference type="InterPro" id="IPR011006">
    <property type="entry name" value="CheY-like_superfamily"/>
</dbReference>
<evidence type="ECO:0000259" key="7">
    <source>
        <dbReference type="PROSITE" id="PS50110"/>
    </source>
</evidence>
<dbReference type="SUPFAM" id="SSF55874">
    <property type="entry name" value="ATPase domain of HSP90 chaperone/DNA topoisomerase II/histidine kinase"/>
    <property type="match status" value="2"/>
</dbReference>
<dbReference type="PANTHER" id="PTHR43547">
    <property type="entry name" value="TWO-COMPONENT HISTIDINE KINASE"/>
    <property type="match status" value="1"/>
</dbReference>
<feature type="modified residue" description="4-aspartylphosphate" evidence="4">
    <location>
        <position position="1236"/>
    </location>
</feature>
<dbReference type="CDD" id="cd16922">
    <property type="entry name" value="HATPase_EvgS-ArcB-TorS-like"/>
    <property type="match status" value="1"/>
</dbReference>
<dbReference type="SMART" id="SM00387">
    <property type="entry name" value="HATPase_c"/>
    <property type="match status" value="2"/>
</dbReference>
<dbReference type="RefSeq" id="WP_203166901.1">
    <property type="nucleotide sequence ID" value="NZ_JAEVLS010000002.1"/>
</dbReference>
<dbReference type="SUPFAM" id="SSF55785">
    <property type="entry name" value="PYP-like sensor domain (PAS domain)"/>
    <property type="match status" value="1"/>
</dbReference>
<dbReference type="InterPro" id="IPR013655">
    <property type="entry name" value="PAS_fold_3"/>
</dbReference>
<comment type="caution">
    <text evidence="9">The sequence shown here is derived from an EMBL/GenBank/DDBJ whole genome shotgun (WGS) entry which is preliminary data.</text>
</comment>
<reference evidence="9 10" key="1">
    <citation type="journal article" date="2021" name="Int. J. Syst. Evol. Microbiol.">
        <title>Steroidobacter gossypii sp. nov., isolated from soil of cotton cropping field.</title>
        <authorList>
            <person name="Huang R."/>
            <person name="Yang S."/>
            <person name="Zhen C."/>
            <person name="Liu W."/>
        </authorList>
    </citation>
    <scope>NUCLEOTIDE SEQUENCE [LARGE SCALE GENOMIC DNA]</scope>
    <source>
        <strain evidence="9 10">S1-65</strain>
    </source>
</reference>
<keyword evidence="5" id="KW-0175">Coiled coil</keyword>
<dbReference type="InterPro" id="IPR003594">
    <property type="entry name" value="HATPase_dom"/>
</dbReference>
<dbReference type="SMART" id="SM00388">
    <property type="entry name" value="HisKA"/>
    <property type="match status" value="2"/>
</dbReference>
<feature type="modified residue" description="4-aspartylphosphate" evidence="4">
    <location>
        <position position="685"/>
    </location>
</feature>
<dbReference type="PRINTS" id="PR00344">
    <property type="entry name" value="BCTRLSENSOR"/>
</dbReference>
<organism evidence="9 10">
    <name type="scientific">Steroidobacter gossypii</name>
    <dbReference type="NCBI Taxonomy" id="2805490"/>
    <lineage>
        <taxon>Bacteria</taxon>
        <taxon>Pseudomonadati</taxon>
        <taxon>Pseudomonadota</taxon>
        <taxon>Gammaproteobacteria</taxon>
        <taxon>Steroidobacterales</taxon>
        <taxon>Steroidobacteraceae</taxon>
        <taxon>Steroidobacter</taxon>
    </lineage>
</organism>
<accession>A0ABS1WV23</accession>
<dbReference type="PROSITE" id="PS50109">
    <property type="entry name" value="HIS_KIN"/>
    <property type="match status" value="2"/>
</dbReference>
<feature type="domain" description="Histidine kinase" evidence="6">
    <location>
        <begin position="940"/>
        <end position="1164"/>
    </location>
</feature>
<feature type="domain" description="Response regulatory" evidence="7">
    <location>
        <begin position="1186"/>
        <end position="1301"/>
    </location>
</feature>
<dbReference type="Proteomes" id="UP000661077">
    <property type="component" value="Unassembled WGS sequence"/>
</dbReference>
<dbReference type="CDD" id="cd00082">
    <property type="entry name" value="HisKA"/>
    <property type="match status" value="2"/>
</dbReference>
<protein>
    <recommendedName>
        <fullName evidence="2">histidine kinase</fullName>
        <ecNumber evidence="2">2.7.13.3</ecNumber>
    </recommendedName>
</protein>
<evidence type="ECO:0000259" key="8">
    <source>
        <dbReference type="PROSITE" id="PS50112"/>
    </source>
</evidence>
<dbReference type="InterPro" id="IPR035965">
    <property type="entry name" value="PAS-like_dom_sf"/>
</dbReference>
<dbReference type="Pfam" id="PF02518">
    <property type="entry name" value="HATPase_c"/>
    <property type="match status" value="2"/>
</dbReference>